<comment type="pathway">
    <text evidence="2 11">Cofactor biosynthesis; NAD(+) biosynthesis; deamido-NAD(+) from nicotinate D-ribonucleotide: step 1/1.</text>
</comment>
<evidence type="ECO:0000256" key="2">
    <source>
        <dbReference type="ARBA" id="ARBA00005019"/>
    </source>
</evidence>
<name>A0A7T5VF66_9BACT</name>
<dbReference type="NCBIfam" id="TIGR00125">
    <property type="entry name" value="cyt_tran_rel"/>
    <property type="match status" value="1"/>
</dbReference>
<proteinExistence type="inferred from homology"/>
<dbReference type="InterPro" id="IPR005248">
    <property type="entry name" value="NadD/NMNAT"/>
</dbReference>
<keyword evidence="4 11" id="KW-0662">Pyridine nucleotide biosynthesis</keyword>
<dbReference type="GO" id="GO:0009435">
    <property type="term" value="P:NAD+ biosynthetic process"/>
    <property type="evidence" value="ECO:0007669"/>
    <property type="project" value="UniProtKB-UniRule"/>
</dbReference>
<comment type="catalytic activity">
    <reaction evidence="10 11">
        <text>nicotinate beta-D-ribonucleotide + ATP + H(+) = deamido-NAD(+) + diphosphate</text>
        <dbReference type="Rhea" id="RHEA:22860"/>
        <dbReference type="ChEBI" id="CHEBI:15378"/>
        <dbReference type="ChEBI" id="CHEBI:30616"/>
        <dbReference type="ChEBI" id="CHEBI:33019"/>
        <dbReference type="ChEBI" id="CHEBI:57502"/>
        <dbReference type="ChEBI" id="CHEBI:58437"/>
        <dbReference type="EC" id="2.7.7.18"/>
    </reaction>
</comment>
<evidence type="ECO:0000256" key="3">
    <source>
        <dbReference type="ARBA" id="ARBA00009014"/>
    </source>
</evidence>
<evidence type="ECO:0000256" key="5">
    <source>
        <dbReference type="ARBA" id="ARBA00022679"/>
    </source>
</evidence>
<evidence type="ECO:0000256" key="6">
    <source>
        <dbReference type="ARBA" id="ARBA00022695"/>
    </source>
</evidence>
<evidence type="ECO:0000313" key="14">
    <source>
        <dbReference type="Proteomes" id="UP000596092"/>
    </source>
</evidence>
<keyword evidence="5 11" id="KW-0808">Transferase</keyword>
<dbReference type="PANTHER" id="PTHR39321:SF3">
    <property type="entry name" value="PHOSPHOPANTETHEINE ADENYLYLTRANSFERASE"/>
    <property type="match status" value="1"/>
</dbReference>
<dbReference type="NCBIfam" id="TIGR00482">
    <property type="entry name" value="nicotinate (nicotinamide) nucleotide adenylyltransferase"/>
    <property type="match status" value="1"/>
</dbReference>
<dbReference type="GO" id="GO:0004515">
    <property type="term" value="F:nicotinate-nucleotide adenylyltransferase activity"/>
    <property type="evidence" value="ECO:0007669"/>
    <property type="project" value="UniProtKB-UniRule"/>
</dbReference>
<dbReference type="Pfam" id="PF01467">
    <property type="entry name" value="CTP_transf_like"/>
    <property type="match status" value="1"/>
</dbReference>
<dbReference type="InterPro" id="IPR014729">
    <property type="entry name" value="Rossmann-like_a/b/a_fold"/>
</dbReference>
<dbReference type="UniPathway" id="UPA00253">
    <property type="reaction ID" value="UER00332"/>
</dbReference>
<evidence type="ECO:0000256" key="7">
    <source>
        <dbReference type="ARBA" id="ARBA00022741"/>
    </source>
</evidence>
<dbReference type="Gene3D" id="3.40.50.620">
    <property type="entry name" value="HUPs"/>
    <property type="match status" value="1"/>
</dbReference>
<evidence type="ECO:0000256" key="8">
    <source>
        <dbReference type="ARBA" id="ARBA00022840"/>
    </source>
</evidence>
<sequence length="225" mass="25029">MAGWTKKPVIGLFGGTFDPVHQGHLDLVRHVLTRCRLDRLLFIPAKLPPHKRQPVAGFTDRVAMLNAALGECPDIKDQVLCSLIEQQLPKPSYTINTVQALMQEMEAEQFALVVGADSLLELGHWYRVEELLDLVDLIVVTRDTVDVTSINAALSALPPAYVYNPVQKRWLGNNGRIVDYLDGIALPVSSSSIREDLKNGCIPPLLPSAVFHYIQQHALYGWKSN</sequence>
<dbReference type="RefSeq" id="WP_199263077.1">
    <property type="nucleotide sequence ID" value="NZ_CP054140.1"/>
</dbReference>
<evidence type="ECO:0000313" key="13">
    <source>
        <dbReference type="EMBL" id="QQG66792.1"/>
    </source>
</evidence>
<feature type="domain" description="Cytidyltransferase-like" evidence="12">
    <location>
        <begin position="12"/>
        <end position="195"/>
    </location>
</feature>
<dbReference type="AlphaFoldDB" id="A0A7T5VF66"/>
<organism evidence="13 14">
    <name type="scientific">Desulfobulbus oligotrophicus</name>
    <dbReference type="NCBI Taxonomy" id="1909699"/>
    <lineage>
        <taxon>Bacteria</taxon>
        <taxon>Pseudomonadati</taxon>
        <taxon>Thermodesulfobacteriota</taxon>
        <taxon>Desulfobulbia</taxon>
        <taxon>Desulfobulbales</taxon>
        <taxon>Desulfobulbaceae</taxon>
        <taxon>Desulfobulbus</taxon>
    </lineage>
</organism>
<dbReference type="HAMAP" id="MF_00244">
    <property type="entry name" value="NaMN_adenylyltr"/>
    <property type="match status" value="1"/>
</dbReference>
<keyword evidence="6 11" id="KW-0548">Nucleotidyltransferase</keyword>
<keyword evidence="14" id="KW-1185">Reference proteome</keyword>
<dbReference type="KEGG" id="dog:HP555_13425"/>
<dbReference type="EC" id="2.7.7.18" evidence="11"/>
<evidence type="ECO:0000256" key="9">
    <source>
        <dbReference type="ARBA" id="ARBA00023027"/>
    </source>
</evidence>
<gene>
    <name evidence="11 13" type="primary">nadD</name>
    <name evidence="13" type="ORF">HP555_13425</name>
</gene>
<dbReference type="PANTHER" id="PTHR39321">
    <property type="entry name" value="NICOTINATE-NUCLEOTIDE ADENYLYLTRANSFERASE-RELATED"/>
    <property type="match status" value="1"/>
</dbReference>
<evidence type="ECO:0000256" key="11">
    <source>
        <dbReference type="HAMAP-Rule" id="MF_00244"/>
    </source>
</evidence>
<accession>A0A7T5VF66</accession>
<dbReference type="Proteomes" id="UP000596092">
    <property type="component" value="Chromosome"/>
</dbReference>
<comment type="similarity">
    <text evidence="3 11">Belongs to the NadD family.</text>
</comment>
<evidence type="ECO:0000256" key="10">
    <source>
        <dbReference type="ARBA" id="ARBA00048721"/>
    </source>
</evidence>
<dbReference type="GO" id="GO:0005524">
    <property type="term" value="F:ATP binding"/>
    <property type="evidence" value="ECO:0007669"/>
    <property type="project" value="UniProtKB-KW"/>
</dbReference>
<dbReference type="SUPFAM" id="SSF52374">
    <property type="entry name" value="Nucleotidylyl transferase"/>
    <property type="match status" value="1"/>
</dbReference>
<dbReference type="CDD" id="cd02165">
    <property type="entry name" value="NMNAT"/>
    <property type="match status" value="1"/>
</dbReference>
<dbReference type="InterPro" id="IPR004821">
    <property type="entry name" value="Cyt_trans-like"/>
</dbReference>
<evidence type="ECO:0000259" key="12">
    <source>
        <dbReference type="Pfam" id="PF01467"/>
    </source>
</evidence>
<reference evidence="13 14" key="1">
    <citation type="submission" date="2020-05" db="EMBL/GenBank/DDBJ databases">
        <title>Complete genome of Desulfobulbus oligotrophicus.</title>
        <authorList>
            <person name="Podar M."/>
        </authorList>
    </citation>
    <scope>NUCLEOTIDE SEQUENCE [LARGE SCALE GENOMIC DNA]</scope>
    <source>
        <strain evidence="13 14">Prop6</strain>
    </source>
</reference>
<comment type="function">
    <text evidence="1 11">Catalyzes the reversible adenylation of nicotinate mononucleotide (NaMN) to nicotinic acid adenine dinucleotide (NaAD).</text>
</comment>
<keyword evidence="9 11" id="KW-0520">NAD</keyword>
<evidence type="ECO:0000256" key="4">
    <source>
        <dbReference type="ARBA" id="ARBA00022642"/>
    </source>
</evidence>
<evidence type="ECO:0000256" key="1">
    <source>
        <dbReference type="ARBA" id="ARBA00002324"/>
    </source>
</evidence>
<keyword evidence="8 11" id="KW-0067">ATP-binding</keyword>
<dbReference type="EMBL" id="CP054140">
    <property type="protein sequence ID" value="QQG66792.1"/>
    <property type="molecule type" value="Genomic_DNA"/>
</dbReference>
<protein>
    <recommendedName>
        <fullName evidence="11">Probable nicotinate-nucleotide adenylyltransferase</fullName>
        <ecNumber evidence="11">2.7.7.18</ecNumber>
    </recommendedName>
    <alternativeName>
        <fullName evidence="11">Deamido-NAD(+) diphosphorylase</fullName>
    </alternativeName>
    <alternativeName>
        <fullName evidence="11">Deamido-NAD(+) pyrophosphorylase</fullName>
    </alternativeName>
    <alternativeName>
        <fullName evidence="11">Nicotinate mononucleotide adenylyltransferase</fullName>
        <shortName evidence="11">NaMN adenylyltransferase</shortName>
    </alternativeName>
</protein>
<keyword evidence="7 11" id="KW-0547">Nucleotide-binding</keyword>